<reference evidence="1" key="1">
    <citation type="submission" date="2022-10" db="EMBL/GenBank/DDBJ databases">
        <title>The complete genomes of actinobacterial strains from the NBC collection.</title>
        <authorList>
            <person name="Joergensen T.S."/>
            <person name="Alvarez Arevalo M."/>
            <person name="Sterndorff E.B."/>
            <person name="Faurdal D."/>
            <person name="Vuksanovic O."/>
            <person name="Mourched A.-S."/>
            <person name="Charusanti P."/>
            <person name="Shaw S."/>
            <person name="Blin K."/>
            <person name="Weber T."/>
        </authorList>
    </citation>
    <scope>NUCLEOTIDE SEQUENCE</scope>
    <source>
        <strain evidence="1">NBC_00093</strain>
    </source>
</reference>
<organism evidence="1">
    <name type="scientific">Streptomyces sp. NBC_00093</name>
    <dbReference type="NCBI Taxonomy" id="2975649"/>
    <lineage>
        <taxon>Bacteria</taxon>
        <taxon>Bacillati</taxon>
        <taxon>Actinomycetota</taxon>
        <taxon>Actinomycetes</taxon>
        <taxon>Kitasatosporales</taxon>
        <taxon>Streptomycetaceae</taxon>
        <taxon>Streptomyces</taxon>
    </lineage>
</organism>
<proteinExistence type="predicted"/>
<evidence type="ECO:0000313" key="1">
    <source>
        <dbReference type="EMBL" id="WTT16150.1"/>
    </source>
</evidence>
<dbReference type="EMBL" id="CP108222">
    <property type="protein sequence ID" value="WTT16150.1"/>
    <property type="molecule type" value="Genomic_DNA"/>
</dbReference>
<dbReference type="AlphaFoldDB" id="A0AAU1ZX84"/>
<accession>A0AAU1ZX84</accession>
<name>A0AAU1ZX84_9ACTN</name>
<sequence length="86" mass="9099">MVSWVAGRGRPGWMGVVLAVQLRTGVPRGVPMAIGALRRRGVWAEARSVVSWVTGRDRPDAMDVVLAVQSGKGVPCRVSMGVGALM</sequence>
<gene>
    <name evidence="1" type="ORF">OHA22_11715</name>
</gene>
<protein>
    <submittedName>
        <fullName evidence="1">Uncharacterized protein</fullName>
    </submittedName>
</protein>